<feature type="transmembrane region" description="Helical" evidence="9">
    <location>
        <begin position="366"/>
        <end position="387"/>
    </location>
</feature>
<feature type="transmembrane region" description="Helical" evidence="9">
    <location>
        <begin position="139"/>
        <end position="159"/>
    </location>
</feature>
<feature type="transmembrane region" description="Helical" evidence="9">
    <location>
        <begin position="570"/>
        <end position="589"/>
    </location>
</feature>
<keyword evidence="12" id="KW-1185">Reference proteome</keyword>
<dbReference type="Proteomes" id="UP001157126">
    <property type="component" value="Unassembled WGS sequence"/>
</dbReference>
<evidence type="ECO:0000256" key="8">
    <source>
        <dbReference type="SAM" id="MobiDB-lite"/>
    </source>
</evidence>
<dbReference type="Pfam" id="PF02554">
    <property type="entry name" value="CstA"/>
    <property type="match status" value="1"/>
</dbReference>
<evidence type="ECO:0000259" key="10">
    <source>
        <dbReference type="Pfam" id="PF02554"/>
    </source>
</evidence>
<keyword evidence="5 9" id="KW-0812">Transmembrane</keyword>
<feature type="domain" description="CstA N-terminal" evidence="10">
    <location>
        <begin position="80"/>
        <end position="650"/>
    </location>
</feature>
<feature type="region of interest" description="Disordered" evidence="8">
    <location>
        <begin position="22"/>
        <end position="44"/>
    </location>
</feature>
<feature type="transmembrane region" description="Helical" evidence="9">
    <location>
        <begin position="632"/>
        <end position="652"/>
    </location>
</feature>
<name>A0ABQ6IMQ9_9MICO</name>
<feature type="transmembrane region" description="Helical" evidence="9">
    <location>
        <begin position="267"/>
        <end position="286"/>
    </location>
</feature>
<feature type="transmembrane region" description="Helical" evidence="9">
    <location>
        <begin position="165"/>
        <end position="186"/>
    </location>
</feature>
<feature type="transmembrane region" description="Helical" evidence="9">
    <location>
        <begin position="329"/>
        <end position="346"/>
    </location>
</feature>
<accession>A0ABQ6IMQ9</accession>
<evidence type="ECO:0000256" key="3">
    <source>
        <dbReference type="ARBA" id="ARBA00022448"/>
    </source>
</evidence>
<evidence type="ECO:0000256" key="1">
    <source>
        <dbReference type="ARBA" id="ARBA00004651"/>
    </source>
</evidence>
<dbReference type="InterPro" id="IPR051605">
    <property type="entry name" value="CstA"/>
</dbReference>
<evidence type="ECO:0000313" key="11">
    <source>
        <dbReference type="EMBL" id="GMA39215.1"/>
    </source>
</evidence>
<comment type="subcellular location">
    <subcellularLocation>
        <location evidence="1">Cell membrane</location>
        <topology evidence="1">Multi-pass membrane protein</topology>
    </subcellularLocation>
</comment>
<feature type="transmembrane region" description="Helical" evidence="9">
    <location>
        <begin position="521"/>
        <end position="539"/>
    </location>
</feature>
<keyword evidence="7 9" id="KW-0472">Membrane</keyword>
<evidence type="ECO:0000256" key="5">
    <source>
        <dbReference type="ARBA" id="ARBA00022692"/>
    </source>
</evidence>
<proteinExistence type="inferred from homology"/>
<comment type="caution">
    <text evidence="11">The sequence shown here is derived from an EMBL/GenBank/DDBJ whole genome shotgun (WGS) entry which is preliminary data.</text>
</comment>
<evidence type="ECO:0000256" key="9">
    <source>
        <dbReference type="SAM" id="Phobius"/>
    </source>
</evidence>
<protein>
    <submittedName>
        <fullName evidence="11">Carbon starvation protein</fullName>
    </submittedName>
</protein>
<dbReference type="EMBL" id="BSUO01000001">
    <property type="protein sequence ID" value="GMA39215.1"/>
    <property type="molecule type" value="Genomic_DNA"/>
</dbReference>
<evidence type="ECO:0000256" key="6">
    <source>
        <dbReference type="ARBA" id="ARBA00022989"/>
    </source>
</evidence>
<feature type="transmembrane region" description="Helical" evidence="9">
    <location>
        <begin position="408"/>
        <end position="431"/>
    </location>
</feature>
<feature type="transmembrane region" description="Helical" evidence="9">
    <location>
        <begin position="301"/>
        <end position="322"/>
    </location>
</feature>
<sequence>MVPQSDHARMVPVDPTGALMSTATESDARKLRTDPDRPPVAVVEPPRMSGRARITFAVIAVIAAIGWVMIATARGEHVSSMWIVLAAVGSYLIALRFYAKLIEVKIHRPDDTRMTPAEELDNGKDFMPTDRRVLYGHHFAAISGAGPLVGPVLAAQMGYLPGTLWIILGVILAGAVQDYMVLHLSIRRRGRTLGQMARDELGMVGGWAAILGVLTIMIILIAVLGVVMIGALAESSWAVWAVAMTIPIAIFMGVYLRYLRPGKVSEVSAIGVVLLLAAIVSGRWVSQSDWGHIFILDRPTLAIALAVYGFCAAVLPVWLLLAPRDYLSTFMKVGTIVMLAVAILIVRPDLQMPAVTHFAIDGTGPAFAGSLFPFLFITIACGAISGFHALIASGTTPKLIEKERQARMIGYGGMLTESFVAIMALVAACVIDQHVYFAMNAPAGVTGGTPETAAAYTNGLNLVNGAGNPLPPIDPGVYAQAANDVGEGSIISRTGGAPTLAFGMSEVMHRTPILNLLGDKAFWYHFAILFEALFILTTIDAGTRVARFMFSDAIGNVRGLGAFKDPSWRVGAWVSTSVMVLAWGSILYMGVTDPLGGINMLFPLFGIANQLLAVIALCVVFAVTVKKVGLKWAWIPGLPLFFVLIVTMTASWQKIFSPDPKIGYWTIHNQAKAALASGQTTFQQAKTTEAVEAVVRNTAVQGTLSIVYAVLVLVVFIAAMTVVVRTLRAGGAPVSEHDAPPSQIFAPSSFVATKLEKEVLAEWKEAGLDPTPVGRTH</sequence>
<gene>
    <name evidence="11" type="ORF">GCM10025883_12600</name>
</gene>
<dbReference type="PANTHER" id="PTHR30252:SF3">
    <property type="entry name" value="PYRUVATE_PROTON SYMPORTER BTST"/>
    <property type="match status" value="1"/>
</dbReference>
<keyword evidence="4" id="KW-1003">Cell membrane</keyword>
<keyword evidence="3" id="KW-0813">Transport</keyword>
<comment type="similarity">
    <text evidence="2">Belongs to the peptide transporter carbon starvation (CstA) (TC 2.A.114) family.</text>
</comment>
<dbReference type="InterPro" id="IPR003706">
    <property type="entry name" value="CstA_N"/>
</dbReference>
<feature type="transmembrane region" description="Helical" evidence="9">
    <location>
        <begin position="207"/>
        <end position="231"/>
    </location>
</feature>
<reference evidence="12" key="1">
    <citation type="journal article" date="2019" name="Int. J. Syst. Evol. Microbiol.">
        <title>The Global Catalogue of Microorganisms (GCM) 10K type strain sequencing project: providing services to taxonomists for standard genome sequencing and annotation.</title>
        <authorList>
            <consortium name="The Broad Institute Genomics Platform"/>
            <consortium name="The Broad Institute Genome Sequencing Center for Infectious Disease"/>
            <person name="Wu L."/>
            <person name="Ma J."/>
        </authorList>
    </citation>
    <scope>NUCLEOTIDE SEQUENCE [LARGE SCALE GENOMIC DNA]</scope>
    <source>
        <strain evidence="12">NBRC 113072</strain>
    </source>
</reference>
<feature type="transmembrane region" description="Helical" evidence="9">
    <location>
        <begin position="54"/>
        <end position="73"/>
    </location>
</feature>
<feature type="transmembrane region" description="Helical" evidence="9">
    <location>
        <begin position="601"/>
        <end position="625"/>
    </location>
</feature>
<feature type="transmembrane region" description="Helical" evidence="9">
    <location>
        <begin position="706"/>
        <end position="727"/>
    </location>
</feature>
<feature type="transmembrane region" description="Helical" evidence="9">
    <location>
        <begin position="79"/>
        <end position="99"/>
    </location>
</feature>
<feature type="compositionally biased region" description="Basic and acidic residues" evidence="8">
    <location>
        <begin position="26"/>
        <end position="37"/>
    </location>
</feature>
<feature type="transmembrane region" description="Helical" evidence="9">
    <location>
        <begin position="237"/>
        <end position="255"/>
    </location>
</feature>
<evidence type="ECO:0000256" key="2">
    <source>
        <dbReference type="ARBA" id="ARBA00007755"/>
    </source>
</evidence>
<keyword evidence="6 9" id="KW-1133">Transmembrane helix</keyword>
<evidence type="ECO:0000256" key="7">
    <source>
        <dbReference type="ARBA" id="ARBA00023136"/>
    </source>
</evidence>
<evidence type="ECO:0000313" key="12">
    <source>
        <dbReference type="Proteomes" id="UP001157126"/>
    </source>
</evidence>
<organism evidence="11 12">
    <name type="scientific">Mobilicoccus caccae</name>
    <dbReference type="NCBI Taxonomy" id="1859295"/>
    <lineage>
        <taxon>Bacteria</taxon>
        <taxon>Bacillati</taxon>
        <taxon>Actinomycetota</taxon>
        <taxon>Actinomycetes</taxon>
        <taxon>Micrococcales</taxon>
        <taxon>Dermatophilaceae</taxon>
        <taxon>Mobilicoccus</taxon>
    </lineage>
</organism>
<dbReference type="PANTHER" id="PTHR30252">
    <property type="entry name" value="INNER MEMBRANE PEPTIDE TRANSPORTER"/>
    <property type="match status" value="1"/>
</dbReference>
<evidence type="ECO:0000256" key="4">
    <source>
        <dbReference type="ARBA" id="ARBA00022475"/>
    </source>
</evidence>